<feature type="compositionally biased region" description="Polar residues" evidence="9">
    <location>
        <begin position="188"/>
        <end position="206"/>
    </location>
</feature>
<evidence type="ECO:0000256" key="5">
    <source>
        <dbReference type="ARBA" id="ARBA00022833"/>
    </source>
</evidence>
<dbReference type="GO" id="GO:0008270">
    <property type="term" value="F:zinc ion binding"/>
    <property type="evidence" value="ECO:0007669"/>
    <property type="project" value="UniProtKB-KW"/>
</dbReference>
<organism evidence="12 13">
    <name type="scientific">Spirodela intermedia</name>
    <name type="common">Intermediate duckweed</name>
    <dbReference type="NCBI Taxonomy" id="51605"/>
    <lineage>
        <taxon>Eukaryota</taxon>
        <taxon>Viridiplantae</taxon>
        <taxon>Streptophyta</taxon>
        <taxon>Embryophyta</taxon>
        <taxon>Tracheophyta</taxon>
        <taxon>Spermatophyta</taxon>
        <taxon>Magnoliopsida</taxon>
        <taxon>Liliopsida</taxon>
        <taxon>Araceae</taxon>
        <taxon>Lemnoideae</taxon>
        <taxon>Spirodela</taxon>
    </lineage>
</organism>
<evidence type="ECO:0000256" key="4">
    <source>
        <dbReference type="ARBA" id="ARBA00022771"/>
    </source>
</evidence>
<sequence>MRTLPPSLLRHLSRGVRRALLVGEDAVDVPRWAISATPYGGAIVSVSAAVVSVNLLVVLFVVLRRCGADTGEVRRPSEAAPLSGERIRGSVPAAEQRRYGESGGLQCAVCLCRLRQPEALRLLSGCGHIFHVECADRWLEGRSSCPLCRHEVHREGVHLAVLCQGLLTRVEPPPPDVDATGILPGNVGPTTLPITHPSNSEPNQAESAGAAGRLGDRLDEQLLSDQTLLARAGALSYAIAATEIRAE</sequence>
<dbReference type="PROSITE" id="PS50089">
    <property type="entry name" value="ZF_RING_2"/>
    <property type="match status" value="1"/>
</dbReference>
<reference evidence="12" key="1">
    <citation type="submission" date="2020-02" db="EMBL/GenBank/DDBJ databases">
        <authorList>
            <person name="Scholz U."/>
            <person name="Mascher M."/>
            <person name="Fiebig A."/>
        </authorList>
    </citation>
    <scope>NUCLEOTIDE SEQUENCE</scope>
</reference>
<dbReference type="EMBL" id="LR746276">
    <property type="protein sequence ID" value="CAA7407396.1"/>
    <property type="molecule type" value="Genomic_DNA"/>
</dbReference>
<dbReference type="InterPro" id="IPR001841">
    <property type="entry name" value="Znf_RING"/>
</dbReference>
<keyword evidence="7 10" id="KW-0472">Membrane</keyword>
<evidence type="ECO:0000256" key="9">
    <source>
        <dbReference type="SAM" id="MobiDB-lite"/>
    </source>
</evidence>
<keyword evidence="2 10" id="KW-0812">Transmembrane</keyword>
<evidence type="ECO:0000259" key="11">
    <source>
        <dbReference type="PROSITE" id="PS50089"/>
    </source>
</evidence>
<dbReference type="OrthoDB" id="8062037at2759"/>
<feature type="region of interest" description="Disordered" evidence="9">
    <location>
        <begin position="188"/>
        <end position="212"/>
    </location>
</feature>
<dbReference type="InterPro" id="IPR013083">
    <property type="entry name" value="Znf_RING/FYVE/PHD"/>
</dbReference>
<evidence type="ECO:0000256" key="2">
    <source>
        <dbReference type="ARBA" id="ARBA00022692"/>
    </source>
</evidence>
<feature type="domain" description="RING-type" evidence="11">
    <location>
        <begin position="107"/>
        <end position="149"/>
    </location>
</feature>
<evidence type="ECO:0000256" key="7">
    <source>
        <dbReference type="ARBA" id="ARBA00023136"/>
    </source>
</evidence>
<keyword evidence="6 10" id="KW-1133">Transmembrane helix</keyword>
<dbReference type="PANTHER" id="PTHR46539">
    <property type="entry name" value="E3 UBIQUITIN-PROTEIN LIGASE ATL42"/>
    <property type="match status" value="1"/>
</dbReference>
<accession>A0A7I8LCL2</accession>
<dbReference type="PANTHER" id="PTHR46539:SF1">
    <property type="entry name" value="E3 UBIQUITIN-PROTEIN LIGASE ATL42"/>
    <property type="match status" value="1"/>
</dbReference>
<dbReference type="Pfam" id="PF13639">
    <property type="entry name" value="zf-RING_2"/>
    <property type="match status" value="1"/>
</dbReference>
<gene>
    <name evidence="12" type="ORF">SI8410_13018074</name>
</gene>
<proteinExistence type="predicted"/>
<protein>
    <recommendedName>
        <fullName evidence="11">RING-type domain-containing protein</fullName>
    </recommendedName>
</protein>
<evidence type="ECO:0000313" key="13">
    <source>
        <dbReference type="Proteomes" id="UP000663760"/>
    </source>
</evidence>
<feature type="transmembrane region" description="Helical" evidence="10">
    <location>
        <begin position="39"/>
        <end position="63"/>
    </location>
</feature>
<evidence type="ECO:0000256" key="10">
    <source>
        <dbReference type="SAM" id="Phobius"/>
    </source>
</evidence>
<name>A0A7I8LCL2_SPIIN</name>
<evidence type="ECO:0000313" key="12">
    <source>
        <dbReference type="EMBL" id="CAA7407396.1"/>
    </source>
</evidence>
<keyword evidence="4 8" id="KW-0863">Zinc-finger</keyword>
<dbReference type="AlphaFoldDB" id="A0A7I8LCL2"/>
<dbReference type="SUPFAM" id="SSF57850">
    <property type="entry name" value="RING/U-box"/>
    <property type="match status" value="1"/>
</dbReference>
<evidence type="ECO:0000256" key="3">
    <source>
        <dbReference type="ARBA" id="ARBA00022723"/>
    </source>
</evidence>
<evidence type="ECO:0000256" key="6">
    <source>
        <dbReference type="ARBA" id="ARBA00022989"/>
    </source>
</evidence>
<keyword evidence="13" id="KW-1185">Reference proteome</keyword>
<keyword evidence="3" id="KW-0479">Metal-binding</keyword>
<dbReference type="GO" id="GO:0016020">
    <property type="term" value="C:membrane"/>
    <property type="evidence" value="ECO:0007669"/>
    <property type="project" value="UniProtKB-SubCell"/>
</dbReference>
<evidence type="ECO:0000256" key="8">
    <source>
        <dbReference type="PROSITE-ProRule" id="PRU00175"/>
    </source>
</evidence>
<keyword evidence="5" id="KW-0862">Zinc</keyword>
<dbReference type="Gene3D" id="3.30.40.10">
    <property type="entry name" value="Zinc/RING finger domain, C3HC4 (zinc finger)"/>
    <property type="match status" value="1"/>
</dbReference>
<dbReference type="Proteomes" id="UP000663760">
    <property type="component" value="Chromosome 13"/>
</dbReference>
<evidence type="ECO:0000256" key="1">
    <source>
        <dbReference type="ARBA" id="ARBA00004370"/>
    </source>
</evidence>
<dbReference type="SMART" id="SM00184">
    <property type="entry name" value="RING"/>
    <property type="match status" value="1"/>
</dbReference>
<comment type="subcellular location">
    <subcellularLocation>
        <location evidence="1">Membrane</location>
    </subcellularLocation>
</comment>